<proteinExistence type="predicted"/>
<evidence type="ECO:0000313" key="3">
    <source>
        <dbReference type="EMBL" id="MCX7538141.1"/>
    </source>
</evidence>
<dbReference type="AlphaFoldDB" id="A0A9Q4CCB2"/>
<comment type="caution">
    <text evidence="3">The sequence shown here is derived from an EMBL/GenBank/DDBJ whole genome shotgun (WGS) entry which is preliminary data.</text>
</comment>
<evidence type="ECO:0000313" key="2">
    <source>
        <dbReference type="EMBL" id="MBK1844847.1"/>
    </source>
</evidence>
<reference evidence="3" key="2">
    <citation type="submission" date="2022-11" db="EMBL/GenBank/DDBJ databases">
        <title>Corynebacterium sp. isolated from Penguins.</title>
        <authorList>
            <person name="Sedlar K."/>
            <person name="Svec P."/>
        </authorList>
    </citation>
    <scope>NUCLEOTIDE SEQUENCE</scope>
    <source>
        <strain evidence="3">P5875</strain>
    </source>
</reference>
<evidence type="ECO:0000313" key="5">
    <source>
        <dbReference type="Proteomes" id="UP001070238"/>
    </source>
</evidence>
<keyword evidence="4" id="KW-1185">Reference proteome</keyword>
<organism evidence="3 5">
    <name type="scientific">Corynebacterium antarcticum</name>
    <dbReference type="NCBI Taxonomy" id="2800405"/>
    <lineage>
        <taxon>Bacteria</taxon>
        <taxon>Bacillati</taxon>
        <taxon>Actinomycetota</taxon>
        <taxon>Actinomycetes</taxon>
        <taxon>Mycobacteriales</taxon>
        <taxon>Corynebacteriaceae</taxon>
        <taxon>Corynebacterium</taxon>
    </lineage>
</organism>
<dbReference type="EMBL" id="JAPMKX010000002">
    <property type="protein sequence ID" value="MCX7538141.1"/>
    <property type="molecule type" value="Genomic_DNA"/>
</dbReference>
<feature type="region of interest" description="Disordered" evidence="1">
    <location>
        <begin position="1"/>
        <end position="20"/>
    </location>
</feature>
<name>A0A9Q4CCB2_9CORY</name>
<evidence type="ECO:0000256" key="1">
    <source>
        <dbReference type="SAM" id="MobiDB-lite"/>
    </source>
</evidence>
<gene>
    <name evidence="2" type="ORF">JIM95_09720</name>
    <name evidence="3" type="ORF">OS123_06255</name>
</gene>
<dbReference type="Proteomes" id="UP000650005">
    <property type="component" value="Unassembled WGS sequence"/>
</dbReference>
<dbReference type="RefSeq" id="WP_200260341.1">
    <property type="nucleotide sequence ID" value="NZ_JAENIP020000002.1"/>
</dbReference>
<accession>A0A9Q4CCB2</accession>
<evidence type="ECO:0000313" key="4">
    <source>
        <dbReference type="Proteomes" id="UP000650005"/>
    </source>
</evidence>
<sequence length="113" mass="11822">MDDGHNPGHPATGGTASVRISGGAVPALRRLLDEVQLQQERHSGTAPAAVGDGLGTGFRDFADELDSQLMRLHASTAHRLEAVRATVAAALAQLTELTSEDEAFGVDLGRLPR</sequence>
<reference evidence="2" key="1">
    <citation type="submission" date="2021-01" db="EMBL/GenBank/DDBJ databases">
        <title>Characterization of Corynebacterium spp. from penguins.</title>
        <authorList>
            <person name="Svec P."/>
        </authorList>
    </citation>
    <scope>NUCLEOTIDE SEQUENCE</scope>
    <source>
        <strain evidence="2">CCM 8835</strain>
    </source>
</reference>
<protein>
    <submittedName>
        <fullName evidence="3">Uncharacterized protein</fullName>
    </submittedName>
</protein>
<dbReference type="Proteomes" id="UP001070238">
    <property type="component" value="Unassembled WGS sequence"/>
</dbReference>
<dbReference type="EMBL" id="JAENIP010000016">
    <property type="protein sequence ID" value="MBK1844847.1"/>
    <property type="molecule type" value="Genomic_DNA"/>
</dbReference>